<dbReference type="Pfam" id="PF00085">
    <property type="entry name" value="Thioredoxin"/>
    <property type="match status" value="3"/>
</dbReference>
<comment type="similarity">
    <text evidence="4">Belongs to the protein disulfide isomerase family.</text>
</comment>
<evidence type="ECO:0000256" key="2">
    <source>
        <dbReference type="ARBA" id="ARBA00004223"/>
    </source>
</evidence>
<keyword evidence="9" id="KW-0676">Redox-active center</keyword>
<evidence type="ECO:0000313" key="12">
    <source>
        <dbReference type="EMBL" id="KAH0620163.1"/>
    </source>
</evidence>
<dbReference type="EMBL" id="JAIPUX010003439">
    <property type="protein sequence ID" value="KAH0620163.1"/>
    <property type="molecule type" value="Genomic_DNA"/>
</dbReference>
<evidence type="ECO:0000256" key="10">
    <source>
        <dbReference type="SAM" id="MobiDB-lite"/>
    </source>
</evidence>
<feature type="domain" description="Thioredoxin" evidence="11">
    <location>
        <begin position="1"/>
        <end position="117"/>
    </location>
</feature>
<dbReference type="CDD" id="cd02995">
    <property type="entry name" value="PDI_a_PDI_a'_C"/>
    <property type="match status" value="1"/>
</dbReference>
<comment type="subcellular location">
    <subcellularLocation>
        <location evidence="3">Endoplasmic reticulum lumen</location>
    </subcellularLocation>
    <subcellularLocation>
        <location evidence="2">Melanosome</location>
    </subcellularLocation>
</comment>
<evidence type="ECO:0000256" key="4">
    <source>
        <dbReference type="ARBA" id="ARBA00006347"/>
    </source>
</evidence>
<evidence type="ECO:0000256" key="8">
    <source>
        <dbReference type="ARBA" id="ARBA00023235"/>
    </source>
</evidence>
<evidence type="ECO:0000256" key="6">
    <source>
        <dbReference type="ARBA" id="ARBA00022313"/>
    </source>
</evidence>
<name>A0ABQ7SS64_PHRPL</name>
<sequence length="451" mass="50083">MEALLPGWTLQPWSHHGLPPRDLVEQAGKLALSPLGPGRRCGHCKRLAPEYESAATRLKGIVPLVKVDCTANSNTCNKYGVSGYPTLKIFRNGEESGTYDGPRTADGIVSHLKKQAGPASVALRSDTFEKFITEKDAAVVGGSSYSVLHIWQTNLRTTRCNTQKTRLPLARSRNFFRRTCECYQNLFTHKLLVMKVARSFLDAGHKLNFAVASRKTFGHELSEFGLDGSTGDVPVVAIRTAKGEKYVMQEEFSRDGKALERFLQDYFDGNLKRYLKSEPIPENNEGPVKVVVAENFDEIVNAEDKDVLVEFYAPWCGHCKNLEPKYKELGEKVGLVKGGLDPGGGVFAGVWPVKDDSKRAEQLLPALSQDPNIIIAKMDATANDVPSPYEVRGFPTIYFAPAGSKQNPKKYEGGREVSDFVSYLKREATYPPILQEDEKPKKKKKAPKEDL</sequence>
<evidence type="ECO:0000256" key="9">
    <source>
        <dbReference type="ARBA" id="ARBA00023284"/>
    </source>
</evidence>
<evidence type="ECO:0000256" key="1">
    <source>
        <dbReference type="ARBA" id="ARBA00001182"/>
    </source>
</evidence>
<evidence type="ECO:0000256" key="3">
    <source>
        <dbReference type="ARBA" id="ARBA00004319"/>
    </source>
</evidence>
<protein>
    <recommendedName>
        <fullName evidence="6">Protein disulfide-isomerase A3</fullName>
        <ecNumber evidence="5">5.3.4.1</ecNumber>
    </recommendedName>
</protein>
<proteinExistence type="inferred from homology"/>
<feature type="region of interest" description="Disordered" evidence="10">
    <location>
        <begin position="431"/>
        <end position="451"/>
    </location>
</feature>
<organism evidence="12 13">
    <name type="scientific">Phrynosoma platyrhinos</name>
    <name type="common">Desert horned lizard</name>
    <dbReference type="NCBI Taxonomy" id="52577"/>
    <lineage>
        <taxon>Eukaryota</taxon>
        <taxon>Metazoa</taxon>
        <taxon>Chordata</taxon>
        <taxon>Craniata</taxon>
        <taxon>Vertebrata</taxon>
        <taxon>Euteleostomi</taxon>
        <taxon>Lepidosauria</taxon>
        <taxon>Squamata</taxon>
        <taxon>Bifurcata</taxon>
        <taxon>Unidentata</taxon>
        <taxon>Episquamata</taxon>
        <taxon>Toxicofera</taxon>
        <taxon>Iguania</taxon>
        <taxon>Phrynosomatidae</taxon>
        <taxon>Phrynosomatinae</taxon>
        <taxon>Phrynosoma</taxon>
    </lineage>
</organism>
<dbReference type="PRINTS" id="PR00421">
    <property type="entry name" value="THIOREDOXIN"/>
</dbReference>
<gene>
    <name evidence="12" type="ORF">JD844_014796</name>
</gene>
<dbReference type="SUPFAM" id="SSF52833">
    <property type="entry name" value="Thioredoxin-like"/>
    <property type="match status" value="3"/>
</dbReference>
<dbReference type="CDD" id="cd02961">
    <property type="entry name" value="PDI_a_family"/>
    <property type="match status" value="1"/>
</dbReference>
<dbReference type="InterPro" id="IPR017937">
    <property type="entry name" value="Thioredoxin_CS"/>
</dbReference>
<dbReference type="Gene3D" id="3.40.30.10">
    <property type="entry name" value="Glutaredoxin"/>
    <property type="match status" value="3"/>
</dbReference>
<dbReference type="Proteomes" id="UP000826234">
    <property type="component" value="Unassembled WGS sequence"/>
</dbReference>
<comment type="caution">
    <text evidence="12">The sequence shown here is derived from an EMBL/GenBank/DDBJ whole genome shotgun (WGS) entry which is preliminary data.</text>
</comment>
<dbReference type="PROSITE" id="PS00194">
    <property type="entry name" value="THIOREDOXIN_1"/>
    <property type="match status" value="1"/>
</dbReference>
<dbReference type="EC" id="5.3.4.1" evidence="5"/>
<evidence type="ECO:0000259" key="11">
    <source>
        <dbReference type="PROSITE" id="PS51352"/>
    </source>
</evidence>
<accession>A0ABQ7SS64</accession>
<comment type="catalytic activity">
    <reaction evidence="1">
        <text>Catalyzes the rearrangement of -S-S- bonds in proteins.</text>
        <dbReference type="EC" id="5.3.4.1"/>
    </reaction>
</comment>
<feature type="compositionally biased region" description="Basic residues" evidence="10">
    <location>
        <begin position="441"/>
        <end position="451"/>
    </location>
</feature>
<evidence type="ECO:0000256" key="5">
    <source>
        <dbReference type="ARBA" id="ARBA00012723"/>
    </source>
</evidence>
<keyword evidence="13" id="KW-1185">Reference proteome</keyword>
<dbReference type="PROSITE" id="PS51352">
    <property type="entry name" value="THIOREDOXIN_2"/>
    <property type="match status" value="2"/>
</dbReference>
<dbReference type="PANTHER" id="PTHR18929:SF132">
    <property type="entry name" value="PROTEIN DISULFIDE-ISOMERASE A3"/>
    <property type="match status" value="1"/>
</dbReference>
<dbReference type="InterPro" id="IPR013766">
    <property type="entry name" value="Thioredoxin_domain"/>
</dbReference>
<reference evidence="12 13" key="1">
    <citation type="journal article" date="2022" name="Gigascience">
        <title>A chromosome-level genome assembly and annotation of the desert horned lizard, Phrynosoma platyrhinos, provides insight into chromosomal rearrangements among reptiles.</title>
        <authorList>
            <person name="Koochekian N."/>
            <person name="Ascanio A."/>
            <person name="Farleigh K."/>
            <person name="Card D.C."/>
            <person name="Schield D.R."/>
            <person name="Castoe T.A."/>
            <person name="Jezkova T."/>
        </authorList>
    </citation>
    <scope>NUCLEOTIDE SEQUENCE [LARGE SCALE GENOMIC DNA]</scope>
    <source>
        <strain evidence="12">NK-2021</strain>
    </source>
</reference>
<evidence type="ECO:0000313" key="13">
    <source>
        <dbReference type="Proteomes" id="UP000826234"/>
    </source>
</evidence>
<keyword evidence="8" id="KW-0413">Isomerase</keyword>
<keyword evidence="7" id="KW-0256">Endoplasmic reticulum</keyword>
<evidence type="ECO:0000256" key="7">
    <source>
        <dbReference type="ARBA" id="ARBA00022824"/>
    </source>
</evidence>
<feature type="domain" description="Thioredoxin" evidence="11">
    <location>
        <begin position="253"/>
        <end position="429"/>
    </location>
</feature>
<dbReference type="InterPro" id="IPR036249">
    <property type="entry name" value="Thioredoxin-like_sf"/>
</dbReference>
<dbReference type="PANTHER" id="PTHR18929">
    <property type="entry name" value="PROTEIN DISULFIDE ISOMERASE"/>
    <property type="match status" value="1"/>
</dbReference>